<dbReference type="Pfam" id="PF04717">
    <property type="entry name" value="Phage_base_V"/>
    <property type="match status" value="1"/>
</dbReference>
<organism evidence="2 3">
    <name type="scientific">Nitrospira tepida</name>
    <dbReference type="NCBI Taxonomy" id="2973512"/>
    <lineage>
        <taxon>Bacteria</taxon>
        <taxon>Pseudomonadati</taxon>
        <taxon>Nitrospirota</taxon>
        <taxon>Nitrospiria</taxon>
        <taxon>Nitrospirales</taxon>
        <taxon>Nitrospiraceae</taxon>
        <taxon>Nitrospira</taxon>
    </lineage>
</organism>
<dbReference type="EMBL" id="OX365700">
    <property type="protein sequence ID" value="CAI4033587.1"/>
    <property type="molecule type" value="Genomic_DNA"/>
</dbReference>
<evidence type="ECO:0000313" key="3">
    <source>
        <dbReference type="Proteomes" id="UP001179121"/>
    </source>
</evidence>
<reference evidence="2" key="1">
    <citation type="submission" date="2022-10" db="EMBL/GenBank/DDBJ databases">
        <authorList>
            <person name="Koch H."/>
        </authorList>
    </citation>
    <scope>NUCLEOTIDE SEQUENCE</scope>
    <source>
        <strain evidence="2">DNF</strain>
    </source>
</reference>
<dbReference type="Proteomes" id="UP001179121">
    <property type="component" value="Chromosome"/>
</dbReference>
<proteinExistence type="predicted"/>
<dbReference type="Gene3D" id="2.40.50.230">
    <property type="entry name" value="Gp5 N-terminal domain"/>
    <property type="match status" value="1"/>
</dbReference>
<evidence type="ECO:0000313" key="2">
    <source>
        <dbReference type="EMBL" id="CAI4033587.1"/>
    </source>
</evidence>
<feature type="domain" description="Gp5/Type VI secretion system Vgr protein OB-fold" evidence="1">
    <location>
        <begin position="22"/>
        <end position="96"/>
    </location>
</feature>
<name>A0AA86T8K1_9BACT</name>
<keyword evidence="3" id="KW-1185">Reference proteome</keyword>
<dbReference type="InterPro" id="IPR037026">
    <property type="entry name" value="Vgr_OB-fold_dom_sf"/>
</dbReference>
<dbReference type="KEGG" id="nti:DNFV4_04028"/>
<sequence length="191" mass="19891">MKELDSELESTNGVSGKFYGKYRGTVFNNLDPLQLGRIQVMVPDVLGLTPSSWAMPCVPIAGKQEGTFFVPQVGAGVWVEFEQGEPDYPIWVGGFWGVAAEVPALALAPPAPPPGQNIVIQTTGQNTLLLSDVPGPTGGIMLRSTTGAMVLVNDMGITISNGKGASIAMVGPSITITGQPVNLNNGALTIL</sequence>
<dbReference type="SUPFAM" id="SSF69255">
    <property type="entry name" value="gp5 N-terminal domain-like"/>
    <property type="match status" value="1"/>
</dbReference>
<protein>
    <submittedName>
        <fullName evidence="2">VgrG protein</fullName>
    </submittedName>
</protein>
<gene>
    <name evidence="2" type="ORF">DNFV4_04028</name>
</gene>
<dbReference type="InterPro" id="IPR006531">
    <property type="entry name" value="Gp5/Vgr_OB"/>
</dbReference>
<evidence type="ECO:0000259" key="1">
    <source>
        <dbReference type="Pfam" id="PF04717"/>
    </source>
</evidence>
<dbReference type="RefSeq" id="WP_289270918.1">
    <property type="nucleotide sequence ID" value="NZ_OX365700.1"/>
</dbReference>
<accession>A0AA86T8K1</accession>
<dbReference type="AlphaFoldDB" id="A0AA86T8K1"/>